<dbReference type="Proteomes" id="UP000004263">
    <property type="component" value="Unassembled WGS sequence"/>
</dbReference>
<dbReference type="AlphaFoldDB" id="Q1N3E2"/>
<reference evidence="1 2" key="1">
    <citation type="submission" date="2006-03" db="EMBL/GenBank/DDBJ databases">
        <authorList>
            <person name="Pinhassi J."/>
            <person name="Pedros-Alio C."/>
            <person name="Ferriera S."/>
            <person name="Johnson J."/>
            <person name="Kravitz S."/>
            <person name="Halpern A."/>
            <person name="Remington K."/>
            <person name="Beeson K."/>
            <person name="Tran B."/>
            <person name="Rogers Y.-H."/>
            <person name="Friedman R."/>
            <person name="Venter J.C."/>
        </authorList>
    </citation>
    <scope>NUCLEOTIDE SEQUENCE [LARGE SCALE GENOMIC DNA]</scope>
    <source>
        <strain evidence="1 2">RED65</strain>
    </source>
</reference>
<name>Q1N3E2_9GAMM</name>
<dbReference type="InterPro" id="IPR045493">
    <property type="entry name" value="DUF6435"/>
</dbReference>
<dbReference type="Pfam" id="PF20027">
    <property type="entry name" value="DUF6435"/>
    <property type="match status" value="1"/>
</dbReference>
<comment type="caution">
    <text evidence="1">The sequence shown here is derived from an EMBL/GenBank/DDBJ whole genome shotgun (WGS) entry which is preliminary data.</text>
</comment>
<evidence type="ECO:0008006" key="3">
    <source>
        <dbReference type="Google" id="ProtNLM"/>
    </source>
</evidence>
<proteinExistence type="predicted"/>
<sequence length="57" mass="6663">MFGFLKKDPIKKLEKEYEMTLAKAMQYQRNGDIKTYSALSEKAQGIYEEIQKKKSQG</sequence>
<keyword evidence="2" id="KW-1185">Reference proteome</keyword>
<dbReference type="STRING" id="207949.RED65_13232"/>
<dbReference type="RefSeq" id="WP_007018438.1">
    <property type="nucleotide sequence ID" value="NZ_CH724117.1"/>
</dbReference>
<evidence type="ECO:0000313" key="2">
    <source>
        <dbReference type="Proteomes" id="UP000004263"/>
    </source>
</evidence>
<dbReference type="HOGENOM" id="CLU_210182_0_0_6"/>
<organism evidence="1 2">
    <name type="scientific">Bermanella marisrubri</name>
    <dbReference type="NCBI Taxonomy" id="207949"/>
    <lineage>
        <taxon>Bacteria</taxon>
        <taxon>Pseudomonadati</taxon>
        <taxon>Pseudomonadota</taxon>
        <taxon>Gammaproteobacteria</taxon>
        <taxon>Oceanospirillales</taxon>
        <taxon>Oceanospirillaceae</taxon>
        <taxon>Bermanella</taxon>
    </lineage>
</organism>
<dbReference type="EMBL" id="AAQH01000005">
    <property type="protein sequence ID" value="EAT12649.1"/>
    <property type="molecule type" value="Genomic_DNA"/>
</dbReference>
<gene>
    <name evidence="1" type="ORF">RED65_13232</name>
</gene>
<evidence type="ECO:0000313" key="1">
    <source>
        <dbReference type="EMBL" id="EAT12649.1"/>
    </source>
</evidence>
<dbReference type="NCBIfam" id="NF033487">
    <property type="entry name" value="Lacal_2735_fam"/>
    <property type="match status" value="1"/>
</dbReference>
<accession>Q1N3E2</accession>
<protein>
    <recommendedName>
        <fullName evidence="3">Lacal_2735 family protein</fullName>
    </recommendedName>
</protein>
<dbReference type="OrthoDB" id="292170at2"/>